<dbReference type="EMBL" id="CAACVI010000010">
    <property type="protein sequence ID" value="VEN73499.1"/>
    <property type="molecule type" value="Genomic_DNA"/>
</dbReference>
<feature type="compositionally biased region" description="Basic and acidic residues" evidence="1">
    <location>
        <begin position="25"/>
        <end position="37"/>
    </location>
</feature>
<proteinExistence type="predicted"/>
<evidence type="ECO:0000313" key="2">
    <source>
        <dbReference type="EMBL" id="VEN73499.1"/>
    </source>
</evidence>
<dbReference type="AlphaFoldDB" id="A0A484HG79"/>
<accession>A0A484HG79</accession>
<reference evidence="2" key="1">
    <citation type="submission" date="2019-01" db="EMBL/GenBank/DDBJ databases">
        <authorList>
            <consortium name="Genoscope - CEA"/>
            <person name="William W."/>
        </authorList>
    </citation>
    <scope>NUCLEOTIDE SEQUENCE</scope>
    <source>
        <strain evidence="2">CR-1</strain>
    </source>
</reference>
<organism evidence="2">
    <name type="scientific">uncultured Desulfobacteraceae bacterium</name>
    <dbReference type="NCBI Taxonomy" id="218296"/>
    <lineage>
        <taxon>Bacteria</taxon>
        <taxon>Pseudomonadati</taxon>
        <taxon>Thermodesulfobacteriota</taxon>
        <taxon>Desulfobacteria</taxon>
        <taxon>Desulfobacterales</taxon>
        <taxon>Desulfobacteraceae</taxon>
        <taxon>environmental samples</taxon>
    </lineage>
</organism>
<protein>
    <submittedName>
        <fullName evidence="2">Uncharacterized protein</fullName>
    </submittedName>
</protein>
<gene>
    <name evidence="2" type="ORF">EPICR_180053</name>
</gene>
<evidence type="ECO:0000256" key="1">
    <source>
        <dbReference type="SAM" id="MobiDB-lite"/>
    </source>
</evidence>
<name>A0A484HG79_9BACT</name>
<sequence>MNHNSSRMNKTGWDAVDSPPLSDEMLSKMKPVKERHPNIPKRVRGPQNNYMKEHTANPR</sequence>
<feature type="region of interest" description="Disordered" evidence="1">
    <location>
        <begin position="1"/>
        <end position="59"/>
    </location>
</feature>